<keyword evidence="7" id="KW-0407">Ion channel</keyword>
<feature type="transmembrane region" description="Helical" evidence="9">
    <location>
        <begin position="198"/>
        <end position="220"/>
    </location>
</feature>
<evidence type="ECO:0000256" key="9">
    <source>
        <dbReference type="SAM" id="Phobius"/>
    </source>
</evidence>
<evidence type="ECO:0000259" key="10">
    <source>
        <dbReference type="Pfam" id="PF07885"/>
    </source>
</evidence>
<proteinExistence type="predicted"/>
<dbReference type="OrthoDB" id="5953876at2759"/>
<dbReference type="GO" id="GO:0008076">
    <property type="term" value="C:voltage-gated potassium channel complex"/>
    <property type="evidence" value="ECO:0007669"/>
    <property type="project" value="InterPro"/>
</dbReference>
<dbReference type="EMBL" id="MU827782">
    <property type="protein sequence ID" value="KAJ7336662.1"/>
    <property type="molecule type" value="Genomic_DNA"/>
</dbReference>
<keyword evidence="4 9" id="KW-1133">Transmembrane helix</keyword>
<evidence type="ECO:0000256" key="6">
    <source>
        <dbReference type="ARBA" id="ARBA00023136"/>
    </source>
</evidence>
<dbReference type="PANTHER" id="PTHR11537">
    <property type="entry name" value="VOLTAGE-GATED POTASSIUM CHANNEL"/>
    <property type="match status" value="1"/>
</dbReference>
<dbReference type="Pfam" id="PF07885">
    <property type="entry name" value="Ion_trans_2"/>
    <property type="match status" value="1"/>
</dbReference>
<dbReference type="AlphaFoldDB" id="A0A9W9YH77"/>
<dbReference type="GO" id="GO:0001508">
    <property type="term" value="P:action potential"/>
    <property type="evidence" value="ECO:0007669"/>
    <property type="project" value="TreeGrafter"/>
</dbReference>
<dbReference type="SUPFAM" id="SSF53850">
    <property type="entry name" value="Periplasmic binding protein-like II"/>
    <property type="match status" value="1"/>
</dbReference>
<evidence type="ECO:0000313" key="11">
    <source>
        <dbReference type="EMBL" id="KAJ7336662.1"/>
    </source>
</evidence>
<dbReference type="Proteomes" id="UP001163046">
    <property type="component" value="Unassembled WGS sequence"/>
</dbReference>
<dbReference type="InterPro" id="IPR013099">
    <property type="entry name" value="K_chnl_dom"/>
</dbReference>
<evidence type="ECO:0000256" key="3">
    <source>
        <dbReference type="ARBA" id="ARBA00022692"/>
    </source>
</evidence>
<keyword evidence="2" id="KW-0813">Transport</keyword>
<feature type="region of interest" description="Disordered" evidence="8">
    <location>
        <begin position="28"/>
        <end position="61"/>
    </location>
</feature>
<dbReference type="GO" id="GO:0005251">
    <property type="term" value="F:delayed rectifier potassium channel activity"/>
    <property type="evidence" value="ECO:0007669"/>
    <property type="project" value="TreeGrafter"/>
</dbReference>
<protein>
    <recommendedName>
        <fullName evidence="10">Potassium channel domain-containing protein</fullName>
    </recommendedName>
</protein>
<evidence type="ECO:0000256" key="1">
    <source>
        <dbReference type="ARBA" id="ARBA00004141"/>
    </source>
</evidence>
<comment type="subcellular location">
    <subcellularLocation>
        <location evidence="1">Membrane</location>
        <topology evidence="1">Multi-pass membrane protein</topology>
    </subcellularLocation>
</comment>
<evidence type="ECO:0000256" key="4">
    <source>
        <dbReference type="ARBA" id="ARBA00022989"/>
    </source>
</evidence>
<sequence length="466" mass="52871">MSTIRTGGPGRQDIRKSVSISWLDIPPYIYDEGGQETEHKTKKSSKRAEGVANKSDEEKRELKSENVNVKGIFYEIVNKGLQICRVIPPKAINYTTKAKDLQHLDQTIARKNANIAMPVYGSEDDKYGGYEYVEILKSPGVVFIVNKHQTLEHSRNRVLHAMQDTWPVIVITLLLTGFAGFLVWGLDTSGNPDHFPRSFARGVMEGIWWSFVSMTTVGYGDRIPKSLFARLFGIIWILTGLVLCSYFTATFTSALTSSSIKQRQSLLGVKVAVIADSHAYDEALKHAANVKDYPDFYKMYDALVEKREVDGILADIYTASHYMDNISDPRLAVSMFFSSQRSIGFVTGGSYELNVKCLRNLFKYRQRDIKKIILKHIQAFHTETRNRRLTDDEDTDDMMTLLDGDSRWFKNTFHALLITFVLMLTIGFAYDSCIARLRTQRLTAPNEYIVDSIKMAATLATCKPNR</sequence>
<keyword evidence="6 9" id="KW-0472">Membrane</keyword>
<evidence type="ECO:0000256" key="7">
    <source>
        <dbReference type="ARBA" id="ARBA00023303"/>
    </source>
</evidence>
<dbReference type="SUPFAM" id="SSF81324">
    <property type="entry name" value="Voltage-gated potassium channels"/>
    <property type="match status" value="1"/>
</dbReference>
<gene>
    <name evidence="11" type="ORF">OS493_011883</name>
</gene>
<dbReference type="GO" id="GO:0015276">
    <property type="term" value="F:ligand-gated monoatomic ion channel activity"/>
    <property type="evidence" value="ECO:0007669"/>
    <property type="project" value="InterPro"/>
</dbReference>
<feature type="compositionally biased region" description="Basic and acidic residues" evidence="8">
    <location>
        <begin position="46"/>
        <end position="61"/>
    </location>
</feature>
<feature type="transmembrane region" description="Helical" evidence="9">
    <location>
        <begin position="412"/>
        <end position="430"/>
    </location>
</feature>
<organism evidence="11 12">
    <name type="scientific">Desmophyllum pertusum</name>
    <dbReference type="NCBI Taxonomy" id="174260"/>
    <lineage>
        <taxon>Eukaryota</taxon>
        <taxon>Metazoa</taxon>
        <taxon>Cnidaria</taxon>
        <taxon>Anthozoa</taxon>
        <taxon>Hexacorallia</taxon>
        <taxon>Scleractinia</taxon>
        <taxon>Caryophylliina</taxon>
        <taxon>Caryophylliidae</taxon>
        <taxon>Desmophyllum</taxon>
    </lineage>
</organism>
<feature type="transmembrane region" description="Helical" evidence="9">
    <location>
        <begin position="165"/>
        <end position="186"/>
    </location>
</feature>
<evidence type="ECO:0000256" key="5">
    <source>
        <dbReference type="ARBA" id="ARBA00023065"/>
    </source>
</evidence>
<name>A0A9W9YH77_9CNID</name>
<accession>A0A9W9YH77</accession>
<keyword evidence="3 9" id="KW-0812">Transmembrane</keyword>
<keyword evidence="12" id="KW-1185">Reference proteome</keyword>
<comment type="caution">
    <text evidence="11">The sequence shown here is derived from an EMBL/GenBank/DDBJ whole genome shotgun (WGS) entry which is preliminary data.</text>
</comment>
<evidence type="ECO:0000313" key="12">
    <source>
        <dbReference type="Proteomes" id="UP001163046"/>
    </source>
</evidence>
<dbReference type="Gene3D" id="3.40.190.10">
    <property type="entry name" value="Periplasmic binding protein-like II"/>
    <property type="match status" value="1"/>
</dbReference>
<keyword evidence="5" id="KW-0406">Ion transport</keyword>
<dbReference type="PANTHER" id="PTHR11537:SF252">
    <property type="entry name" value="POTASSIUM VOLTAGE-GATED CHANNEL PROTEIN SHAW"/>
    <property type="match status" value="1"/>
</dbReference>
<dbReference type="Gene3D" id="1.10.287.70">
    <property type="match status" value="1"/>
</dbReference>
<reference evidence="11" key="1">
    <citation type="submission" date="2023-01" db="EMBL/GenBank/DDBJ databases">
        <title>Genome assembly of the deep-sea coral Lophelia pertusa.</title>
        <authorList>
            <person name="Herrera S."/>
            <person name="Cordes E."/>
        </authorList>
    </citation>
    <scope>NUCLEOTIDE SEQUENCE</scope>
    <source>
        <strain evidence="11">USNM1676648</strain>
        <tissue evidence="11">Polyp</tissue>
    </source>
</reference>
<evidence type="ECO:0000256" key="2">
    <source>
        <dbReference type="ARBA" id="ARBA00022448"/>
    </source>
</evidence>
<feature type="transmembrane region" description="Helical" evidence="9">
    <location>
        <begin position="227"/>
        <end position="249"/>
    </location>
</feature>
<evidence type="ECO:0000256" key="8">
    <source>
        <dbReference type="SAM" id="MobiDB-lite"/>
    </source>
</evidence>
<feature type="domain" description="Potassium channel" evidence="10">
    <location>
        <begin position="172"/>
        <end position="256"/>
    </location>
</feature>
<dbReference type="InterPro" id="IPR028325">
    <property type="entry name" value="VG_K_chnl"/>
</dbReference>